<feature type="compositionally biased region" description="Low complexity" evidence="1">
    <location>
        <begin position="53"/>
        <end position="68"/>
    </location>
</feature>
<organism evidence="2 3">
    <name type="scientific">Podarcis muralis</name>
    <name type="common">Wall lizard</name>
    <name type="synonym">Lacerta muralis</name>
    <dbReference type="NCBI Taxonomy" id="64176"/>
    <lineage>
        <taxon>Eukaryota</taxon>
        <taxon>Metazoa</taxon>
        <taxon>Chordata</taxon>
        <taxon>Craniata</taxon>
        <taxon>Vertebrata</taxon>
        <taxon>Euteleostomi</taxon>
        <taxon>Lepidosauria</taxon>
        <taxon>Squamata</taxon>
        <taxon>Bifurcata</taxon>
        <taxon>Unidentata</taxon>
        <taxon>Episquamata</taxon>
        <taxon>Laterata</taxon>
        <taxon>Lacertibaenia</taxon>
        <taxon>Lacertidae</taxon>
        <taxon>Podarcis</taxon>
    </lineage>
</organism>
<dbReference type="Ensembl" id="ENSPMRT00000017027.1">
    <property type="protein sequence ID" value="ENSPMRP00000015948.1"/>
    <property type="gene ID" value="ENSPMRG00000010652.1"/>
</dbReference>
<dbReference type="GeneTree" id="ENSGT00390000006790"/>
<name>A0A670IUR6_PODMU</name>
<evidence type="ECO:0000313" key="3">
    <source>
        <dbReference type="Proteomes" id="UP000472272"/>
    </source>
</evidence>
<proteinExistence type="predicted"/>
<feature type="region of interest" description="Disordered" evidence="1">
    <location>
        <begin position="20"/>
        <end position="173"/>
    </location>
</feature>
<dbReference type="AlphaFoldDB" id="A0A670IUR6"/>
<reference evidence="2 3" key="1">
    <citation type="journal article" date="2019" name="Proc. Natl. Acad. Sci. U.S.A.">
        <title>Regulatory changes in pterin and carotenoid genes underlie balanced color polymorphisms in the wall lizard.</title>
        <authorList>
            <person name="Andrade P."/>
            <person name="Pinho C."/>
            <person name="Perez I de Lanuza G."/>
            <person name="Afonso S."/>
            <person name="Brejcha J."/>
            <person name="Rubin C.J."/>
            <person name="Wallerman O."/>
            <person name="Pereira P."/>
            <person name="Sabatino S.J."/>
            <person name="Bellati A."/>
            <person name="Pellitteri-Rosa D."/>
            <person name="Bosakova Z."/>
            <person name="Bunikis I."/>
            <person name="Carretero M.A."/>
            <person name="Feiner N."/>
            <person name="Marsik P."/>
            <person name="Pauperio F."/>
            <person name="Salvi D."/>
            <person name="Soler L."/>
            <person name="While G.M."/>
            <person name="Uller T."/>
            <person name="Font E."/>
            <person name="Andersson L."/>
            <person name="Carneiro M."/>
        </authorList>
    </citation>
    <scope>NUCLEOTIDE SEQUENCE</scope>
</reference>
<evidence type="ECO:0000256" key="1">
    <source>
        <dbReference type="SAM" id="MobiDB-lite"/>
    </source>
</evidence>
<protein>
    <recommendedName>
        <fullName evidence="4">Breast carcinoma amplified sequence 4</fullName>
    </recommendedName>
</protein>
<evidence type="ECO:0000313" key="2">
    <source>
        <dbReference type="Ensembl" id="ENSPMRP00000015948.1"/>
    </source>
</evidence>
<dbReference type="Proteomes" id="UP000472272">
    <property type="component" value="Chromosome 6"/>
</dbReference>
<sequence length="358" mass="38714">MTLGVPSESANLCFLRPRWLLHPGPDRSRLPTASGERQAPHPCEGEEAKSRAMRGAAAAALPLWAGGATVPRRRRQGAPRARPAAPGKREPLRIRPTALGCGGVPEPGPEKPLPAASGPSRLPATAMSAAAASERGEASASSTTLSPSAEAGGGHGEPQLRAEEAAAEEEEREARQFALYLAPEAGREGREEVKEIEESIEEMLIRLDEFCGMTDLIRSNTSQLLDEAIPLIKAKVIEMNSIYTKVDKLEAFVKMAGHHVSFLEEQVLEAEKAHAIFPYTVQKLFGSVATPSFKKRKCVVFGGSVAQSVLETRAKRPCTKPRVPADTDCQVDHKQQIENKQRPSFIDMSLLATSYRKA</sequence>
<evidence type="ECO:0008006" key="4">
    <source>
        <dbReference type="Google" id="ProtNLM"/>
    </source>
</evidence>
<dbReference type="PANTHER" id="PTHR16230">
    <property type="entry name" value="CAPPUCCINO"/>
    <property type="match status" value="1"/>
</dbReference>
<reference evidence="2" key="2">
    <citation type="submission" date="2025-08" db="UniProtKB">
        <authorList>
            <consortium name="Ensembl"/>
        </authorList>
    </citation>
    <scope>IDENTIFICATION</scope>
</reference>
<feature type="compositionally biased region" description="Low complexity" evidence="1">
    <location>
        <begin position="124"/>
        <end position="150"/>
    </location>
</feature>
<reference evidence="2" key="3">
    <citation type="submission" date="2025-09" db="UniProtKB">
        <authorList>
            <consortium name="Ensembl"/>
        </authorList>
    </citation>
    <scope>IDENTIFICATION</scope>
</reference>
<dbReference type="InterPro" id="IPR024857">
    <property type="entry name" value="Cappuccino"/>
</dbReference>
<accession>A0A670IUR6</accession>
<dbReference type="GO" id="GO:0031083">
    <property type="term" value="C:BLOC-1 complex"/>
    <property type="evidence" value="ECO:0007669"/>
    <property type="project" value="TreeGrafter"/>
</dbReference>
<dbReference type="PANTHER" id="PTHR16230:SF5">
    <property type="entry name" value="BREAST CARCINOMA-AMPLIFIED SEQUENCE 4"/>
    <property type="match status" value="1"/>
</dbReference>
<keyword evidence="3" id="KW-1185">Reference proteome</keyword>